<keyword evidence="5 7" id="KW-0472">Membrane</keyword>
<dbReference type="Proteomes" id="UP000291343">
    <property type="component" value="Unassembled WGS sequence"/>
</dbReference>
<dbReference type="OrthoDB" id="10017443at2759"/>
<protein>
    <submittedName>
        <fullName evidence="8">Uncharacterized protein</fullName>
    </submittedName>
</protein>
<dbReference type="Pfam" id="PF10222">
    <property type="entry name" value="DUF2152"/>
    <property type="match status" value="1"/>
</dbReference>
<evidence type="ECO:0000313" key="9">
    <source>
        <dbReference type="Proteomes" id="UP000291343"/>
    </source>
</evidence>
<feature type="transmembrane region" description="Helical" evidence="7">
    <location>
        <begin position="581"/>
        <end position="602"/>
    </location>
</feature>
<name>A0A482X714_LAOST</name>
<evidence type="ECO:0000256" key="4">
    <source>
        <dbReference type="ARBA" id="ARBA00022989"/>
    </source>
</evidence>
<organism evidence="8 9">
    <name type="scientific">Laodelphax striatellus</name>
    <name type="common">Small brown planthopper</name>
    <name type="synonym">Delphax striatella</name>
    <dbReference type="NCBI Taxonomy" id="195883"/>
    <lineage>
        <taxon>Eukaryota</taxon>
        <taxon>Metazoa</taxon>
        <taxon>Ecdysozoa</taxon>
        <taxon>Arthropoda</taxon>
        <taxon>Hexapoda</taxon>
        <taxon>Insecta</taxon>
        <taxon>Pterygota</taxon>
        <taxon>Neoptera</taxon>
        <taxon>Paraneoptera</taxon>
        <taxon>Hemiptera</taxon>
        <taxon>Auchenorrhyncha</taxon>
        <taxon>Fulgoroidea</taxon>
        <taxon>Delphacidae</taxon>
        <taxon>Criomorphinae</taxon>
        <taxon>Laodelphax</taxon>
    </lineage>
</organism>
<accession>A0A482X714</accession>
<dbReference type="PANTHER" id="PTHR31386:SF2">
    <property type="entry name" value="SIMILAR TO RIKEN CDNA 2510039O18"/>
    <property type="match status" value="1"/>
</dbReference>
<proteinExistence type="predicted"/>
<keyword evidence="2 7" id="KW-0812">Transmembrane</keyword>
<evidence type="ECO:0000256" key="6">
    <source>
        <dbReference type="ARBA" id="ARBA00023180"/>
    </source>
</evidence>
<comment type="caution">
    <text evidence="8">The sequence shown here is derived from an EMBL/GenBank/DDBJ whole genome shotgun (WGS) entry which is preliminary data.</text>
</comment>
<evidence type="ECO:0000256" key="3">
    <source>
        <dbReference type="ARBA" id="ARBA00022729"/>
    </source>
</evidence>
<reference evidence="8 9" key="1">
    <citation type="journal article" date="2017" name="Gigascience">
        <title>Genome sequence of the small brown planthopper, Laodelphax striatellus.</title>
        <authorList>
            <person name="Zhu J."/>
            <person name="Jiang F."/>
            <person name="Wang X."/>
            <person name="Yang P."/>
            <person name="Bao Y."/>
            <person name="Zhao W."/>
            <person name="Wang W."/>
            <person name="Lu H."/>
            <person name="Wang Q."/>
            <person name="Cui N."/>
            <person name="Li J."/>
            <person name="Chen X."/>
            <person name="Luo L."/>
            <person name="Yu J."/>
            <person name="Kang L."/>
            <person name="Cui F."/>
        </authorList>
    </citation>
    <scope>NUCLEOTIDE SEQUENCE [LARGE SCALE GENOMIC DNA]</scope>
    <source>
        <strain evidence="8">Lst14</strain>
    </source>
</reference>
<keyword evidence="9" id="KW-1185">Reference proteome</keyword>
<dbReference type="GO" id="GO:0016020">
    <property type="term" value="C:membrane"/>
    <property type="evidence" value="ECO:0007669"/>
    <property type="project" value="UniProtKB-SubCell"/>
</dbReference>
<evidence type="ECO:0000313" key="8">
    <source>
        <dbReference type="EMBL" id="RZF41436.1"/>
    </source>
</evidence>
<dbReference type="PANTHER" id="PTHR31386">
    <property type="entry name" value="UNCHARACTERIZED PROTEIN KIAA2013"/>
    <property type="match status" value="1"/>
</dbReference>
<keyword evidence="6" id="KW-0325">Glycoprotein</keyword>
<evidence type="ECO:0000256" key="2">
    <source>
        <dbReference type="ARBA" id="ARBA00022692"/>
    </source>
</evidence>
<evidence type="ECO:0000256" key="7">
    <source>
        <dbReference type="SAM" id="Phobius"/>
    </source>
</evidence>
<keyword evidence="3" id="KW-0732">Signal</keyword>
<dbReference type="InterPro" id="IPR018795">
    <property type="entry name" value="K2013-like"/>
</dbReference>
<sequence>MSVCTAMDVFDFIKRWKRILENYFTYRRIFIILIVIICLFLYTGQNFLRWLNSATFKQEDLAERCLNEKLSLFKFDIENFDAYIHPNAAEEEKKVFHPFVGNGLFGVSIETDSPIYVKNSRTLSWPIYWHPIVNIQYDVMTPKETVVTHYLSGTVYRYQCYSNGLLVKYEHYAHRTLPFLFVQDIKISNPTSKIIYLEAKQLQQTKWPTAVTHTLNLLHKNGDKLEYSVVSGFVEDKQSANNGNGMSVTIVTRKLMQHIEVGPQSTLSLQLFTAVHYSKLISKTDYSEMKDVIENKCIQLMKTAVEKPLPTLRQSHIDVWRNLWSTGFYISYSKAANAINGDLINATIYSVLSSVRSPYYEEATPVSMKSELRSSLSYAEGCYGSNHHTLQAVRIWGDLSSMEKLNRIVSYWLLTLEKQGCHNLVRVGASGVIQAMVLSFGGFRFSNQHLEFNIHPQFLHREYHFRRLNYGNLTHVNVSVVLKEDNKAILNVALDRSDKSYYACDAGCLDDPVQLGPEKITFPVKLTDPVTPILYITSDKQHMELLQHAIHVKEVVEAPAHEHHVIALHKHGHHLGGLPTLFWVSVGFLIVVFHLFLFKLIYNEYCGKHESRRMRYGKL</sequence>
<dbReference type="EMBL" id="QKKF02016774">
    <property type="protein sequence ID" value="RZF41436.1"/>
    <property type="molecule type" value="Genomic_DNA"/>
</dbReference>
<dbReference type="InParanoid" id="A0A482X714"/>
<dbReference type="STRING" id="195883.A0A482X714"/>
<evidence type="ECO:0000256" key="5">
    <source>
        <dbReference type="ARBA" id="ARBA00023136"/>
    </source>
</evidence>
<feature type="transmembrane region" description="Helical" evidence="7">
    <location>
        <begin position="24"/>
        <end position="42"/>
    </location>
</feature>
<comment type="subcellular location">
    <subcellularLocation>
        <location evidence="1">Membrane</location>
        <topology evidence="1">Single-pass type I membrane protein</topology>
    </subcellularLocation>
</comment>
<dbReference type="AlphaFoldDB" id="A0A482X714"/>
<dbReference type="FunCoup" id="A0A482X714">
    <property type="interactions" value="1128"/>
</dbReference>
<keyword evidence="4 7" id="KW-1133">Transmembrane helix</keyword>
<evidence type="ECO:0000256" key="1">
    <source>
        <dbReference type="ARBA" id="ARBA00004479"/>
    </source>
</evidence>
<gene>
    <name evidence="8" type="ORF">LSTR_LSTR000150</name>
</gene>